<gene>
    <name evidence="2" type="ORF">DERP_012699</name>
</gene>
<evidence type="ECO:0000313" key="2">
    <source>
        <dbReference type="EMBL" id="KAH9415401.1"/>
    </source>
</evidence>
<feature type="signal peptide" evidence="1">
    <location>
        <begin position="1"/>
        <end position="22"/>
    </location>
</feature>
<sequence>MKFLYVFSLVVALLCFLPVSWSVKPDEFAQDCIDSLTGANLIQWCRTGALIDYDPIRLHTNVTTVWETCCQAFDELECYQQQGQRFCPYNIFLHLKQYIQESRQFFAKSFCKNPGYNQWQEYCQNLTYQALHHNDDHHHKLELFLPDPNNDQTRQCLNVIQNLTDDGDRIEFCRQQTFKELPKKFDESINSKIFCCAQYNFMECIAKQAQNYCHSTQRSNLLDWSRQIFGWASDKICHSLPYYENGDENHLDSQTSATCRRYAANGGYSSRLHWLLASS</sequence>
<proteinExistence type="predicted"/>
<dbReference type="EMBL" id="NJHN03000098">
    <property type="protein sequence ID" value="KAH9415401.1"/>
    <property type="molecule type" value="Genomic_DNA"/>
</dbReference>
<comment type="caution">
    <text evidence="2">The sequence shown here is derived from an EMBL/GenBank/DDBJ whole genome shotgun (WGS) entry which is preliminary data.</text>
</comment>
<keyword evidence="3" id="KW-1185">Reference proteome</keyword>
<name>A0ABQ8IYK6_DERPT</name>
<evidence type="ECO:0000256" key="1">
    <source>
        <dbReference type="SAM" id="SignalP"/>
    </source>
</evidence>
<feature type="chain" id="PRO_5046615209" evidence="1">
    <location>
        <begin position="23"/>
        <end position="279"/>
    </location>
</feature>
<reference evidence="2 3" key="1">
    <citation type="journal article" date="2018" name="J. Allergy Clin. Immunol.">
        <title>High-quality assembly of Dermatophagoides pteronyssinus genome and transcriptome reveals a wide range of novel allergens.</title>
        <authorList>
            <person name="Liu X.Y."/>
            <person name="Yang K.Y."/>
            <person name="Wang M.Q."/>
            <person name="Kwok J.S."/>
            <person name="Zeng X."/>
            <person name="Yang Z."/>
            <person name="Xiao X.J."/>
            <person name="Lau C.P."/>
            <person name="Li Y."/>
            <person name="Huang Z.M."/>
            <person name="Ba J.G."/>
            <person name="Yim A.K."/>
            <person name="Ouyang C.Y."/>
            <person name="Ngai S.M."/>
            <person name="Chan T.F."/>
            <person name="Leung E.L."/>
            <person name="Liu L."/>
            <person name="Liu Z.G."/>
            <person name="Tsui S.K."/>
        </authorList>
    </citation>
    <scope>NUCLEOTIDE SEQUENCE [LARGE SCALE GENOMIC DNA]</scope>
    <source>
        <strain evidence="2">Derp</strain>
    </source>
</reference>
<dbReference type="Proteomes" id="UP000887458">
    <property type="component" value="Unassembled WGS sequence"/>
</dbReference>
<keyword evidence="1" id="KW-0732">Signal</keyword>
<evidence type="ECO:0000313" key="3">
    <source>
        <dbReference type="Proteomes" id="UP000887458"/>
    </source>
</evidence>
<organism evidence="2 3">
    <name type="scientific">Dermatophagoides pteronyssinus</name>
    <name type="common">European house dust mite</name>
    <dbReference type="NCBI Taxonomy" id="6956"/>
    <lineage>
        <taxon>Eukaryota</taxon>
        <taxon>Metazoa</taxon>
        <taxon>Ecdysozoa</taxon>
        <taxon>Arthropoda</taxon>
        <taxon>Chelicerata</taxon>
        <taxon>Arachnida</taxon>
        <taxon>Acari</taxon>
        <taxon>Acariformes</taxon>
        <taxon>Sarcoptiformes</taxon>
        <taxon>Astigmata</taxon>
        <taxon>Psoroptidia</taxon>
        <taxon>Analgoidea</taxon>
        <taxon>Pyroglyphidae</taxon>
        <taxon>Dermatophagoidinae</taxon>
        <taxon>Dermatophagoides</taxon>
    </lineage>
</organism>
<accession>A0ABQ8IYK6</accession>
<reference evidence="2 3" key="2">
    <citation type="journal article" date="2022" name="Mol. Biol. Evol.">
        <title>Comparative Genomics Reveals Insights into the Divergent Evolution of Astigmatic Mites and Household Pest Adaptations.</title>
        <authorList>
            <person name="Xiong Q."/>
            <person name="Wan A.T."/>
            <person name="Liu X."/>
            <person name="Fung C.S."/>
            <person name="Xiao X."/>
            <person name="Malainual N."/>
            <person name="Hou J."/>
            <person name="Wang L."/>
            <person name="Wang M."/>
            <person name="Yang K.Y."/>
            <person name="Cui Y."/>
            <person name="Leung E.L."/>
            <person name="Nong W."/>
            <person name="Shin S.K."/>
            <person name="Au S.W."/>
            <person name="Jeong K.Y."/>
            <person name="Chew F.T."/>
            <person name="Hui J.H."/>
            <person name="Leung T.F."/>
            <person name="Tungtrongchitr A."/>
            <person name="Zhong N."/>
            <person name="Liu Z."/>
            <person name="Tsui S.K."/>
        </authorList>
    </citation>
    <scope>NUCLEOTIDE SEQUENCE [LARGE SCALE GENOMIC DNA]</scope>
    <source>
        <strain evidence="2">Derp</strain>
    </source>
</reference>
<protein>
    <submittedName>
        <fullName evidence="2">Uncharacterized protein</fullName>
    </submittedName>
</protein>